<reference evidence="12" key="1">
    <citation type="submission" date="2018-06" db="EMBL/GenBank/DDBJ databases">
        <title>Complete genome of Pseudomonas insecticola strain QZS01.</title>
        <authorList>
            <person name="Wang J."/>
            <person name="Su Q."/>
        </authorList>
    </citation>
    <scope>NUCLEOTIDE SEQUENCE [LARGE SCALE GENOMIC DNA]</scope>
    <source>
        <strain evidence="12">QZS01</strain>
    </source>
</reference>
<dbReference type="CDD" id="cd06530">
    <property type="entry name" value="S26_SPase_I"/>
    <property type="match status" value="1"/>
</dbReference>
<dbReference type="NCBIfam" id="TIGR02227">
    <property type="entry name" value="sigpep_I_bact"/>
    <property type="match status" value="1"/>
</dbReference>
<dbReference type="Pfam" id="PF10502">
    <property type="entry name" value="Peptidase_S26"/>
    <property type="match status" value="1"/>
</dbReference>
<dbReference type="EC" id="3.4.21.89" evidence="3 8"/>
<dbReference type="Proteomes" id="UP000273143">
    <property type="component" value="Chromosome"/>
</dbReference>
<dbReference type="GO" id="GO:0006465">
    <property type="term" value="P:signal peptide processing"/>
    <property type="evidence" value="ECO:0007669"/>
    <property type="project" value="InterPro"/>
</dbReference>
<dbReference type="GO" id="GO:0004252">
    <property type="term" value="F:serine-type endopeptidase activity"/>
    <property type="evidence" value="ECO:0007669"/>
    <property type="project" value="InterPro"/>
</dbReference>
<dbReference type="InterPro" id="IPR036286">
    <property type="entry name" value="LexA/Signal_pep-like_sf"/>
</dbReference>
<keyword evidence="8" id="KW-0472">Membrane</keyword>
<dbReference type="InterPro" id="IPR019533">
    <property type="entry name" value="Peptidase_S26"/>
</dbReference>
<dbReference type="PROSITE" id="PS00760">
    <property type="entry name" value="SPASE_I_2"/>
    <property type="match status" value="1"/>
</dbReference>
<dbReference type="KEGG" id="emo:DM558_08770"/>
<evidence type="ECO:0000256" key="9">
    <source>
        <dbReference type="RuleBase" id="RU362042"/>
    </source>
</evidence>
<keyword evidence="12" id="KW-1185">Reference proteome</keyword>
<evidence type="ECO:0000256" key="4">
    <source>
        <dbReference type="ARBA" id="ARBA00019232"/>
    </source>
</evidence>
<dbReference type="SUPFAM" id="SSF51306">
    <property type="entry name" value="LexA/Signal peptidase"/>
    <property type="match status" value="1"/>
</dbReference>
<dbReference type="InterPro" id="IPR000223">
    <property type="entry name" value="Pept_S26A_signal_pept_1"/>
</dbReference>
<comment type="caution">
    <text evidence="9">Lacks conserved residue(s) required for the propagation of feature annotation.</text>
</comment>
<keyword evidence="5 8" id="KW-0645">Protease</keyword>
<dbReference type="PANTHER" id="PTHR43390:SF1">
    <property type="entry name" value="CHLOROPLAST PROCESSING PEPTIDASE"/>
    <property type="match status" value="1"/>
</dbReference>
<dbReference type="InterPro" id="IPR019758">
    <property type="entry name" value="Pept_S26A_signal_pept_1_CS"/>
</dbReference>
<keyword evidence="8" id="KW-1133">Transmembrane helix</keyword>
<dbReference type="InterPro" id="IPR019756">
    <property type="entry name" value="Pept_S26A_signal_pept_1_Ser-AS"/>
</dbReference>
<accession>A0A3Q9JN05</accession>
<dbReference type="PROSITE" id="PS00501">
    <property type="entry name" value="SPASE_I_1"/>
    <property type="match status" value="1"/>
</dbReference>
<dbReference type="GO" id="GO:0009003">
    <property type="term" value="F:signal peptidase activity"/>
    <property type="evidence" value="ECO:0007669"/>
    <property type="project" value="UniProtKB-EC"/>
</dbReference>
<comment type="catalytic activity">
    <reaction evidence="1 8">
        <text>Cleavage of hydrophobic, N-terminal signal or leader sequences from secreted and periplasmic proteins.</text>
        <dbReference type="EC" id="3.4.21.89"/>
    </reaction>
</comment>
<sequence>MVSYFNFTLILTLATLISLIVVVINRLFFLAKRKEAVKTYKESVEAPDERVVKELSQGSAVLEFIRSIFPVLLVVFVLRSFLVEPFQIPSGSMLPTLKVGDFILVNKFTYGIRLPVINKVIIPIGQPKRGDVAVFHYPPNPDVDYIKRVIGVPGDRIQYKDKRLYINGQLIGETFDDTVKTIEKVKLRNEISGSEEQRDIAVDYKLYTEDLDGVSHAIYKMPSRNSISSKPDQEWIVPEGYYFMMGDNRDNSLDSRFWIRDYAVQRGYIAKDAPLSDCWANKACSDLLLDDKMYMVPADNIVGKAFMVWMHWPDPKLSHLPSFSNDRLIK</sequence>
<evidence type="ECO:0000313" key="11">
    <source>
        <dbReference type="EMBL" id="AZS52210.1"/>
    </source>
</evidence>
<evidence type="ECO:0000259" key="10">
    <source>
        <dbReference type="Pfam" id="PF10502"/>
    </source>
</evidence>
<feature type="active site" evidence="7">
    <location>
        <position position="147"/>
    </location>
</feature>
<dbReference type="GO" id="GO:0016020">
    <property type="term" value="C:membrane"/>
    <property type="evidence" value="ECO:0007669"/>
    <property type="project" value="UniProtKB-SubCell"/>
</dbReference>
<dbReference type="PRINTS" id="PR00727">
    <property type="entry name" value="LEADERPTASE"/>
</dbReference>
<evidence type="ECO:0000313" key="12">
    <source>
        <dbReference type="Proteomes" id="UP000273143"/>
    </source>
</evidence>
<protein>
    <recommendedName>
        <fullName evidence="4 8">Signal peptidase I</fullName>
        <ecNumber evidence="3 8">3.4.21.89</ecNumber>
    </recommendedName>
</protein>
<evidence type="ECO:0000256" key="1">
    <source>
        <dbReference type="ARBA" id="ARBA00000677"/>
    </source>
</evidence>
<evidence type="ECO:0000256" key="8">
    <source>
        <dbReference type="RuleBase" id="RU003993"/>
    </source>
</evidence>
<name>A0A3Q9JN05_9GAMM</name>
<evidence type="ECO:0000256" key="3">
    <source>
        <dbReference type="ARBA" id="ARBA00013208"/>
    </source>
</evidence>
<gene>
    <name evidence="11" type="primary">lepB</name>
    <name evidence="11" type="ORF">DM558_08770</name>
</gene>
<dbReference type="EMBL" id="CP029822">
    <property type="protein sequence ID" value="AZS52210.1"/>
    <property type="molecule type" value="Genomic_DNA"/>
</dbReference>
<feature type="active site" evidence="7">
    <location>
        <position position="92"/>
    </location>
</feature>
<organism evidence="11 12">
    <name type="scientific">Entomomonas moraniae</name>
    <dbReference type="NCBI Taxonomy" id="2213226"/>
    <lineage>
        <taxon>Bacteria</taxon>
        <taxon>Pseudomonadati</taxon>
        <taxon>Pseudomonadota</taxon>
        <taxon>Gammaproteobacteria</taxon>
        <taxon>Pseudomonadales</taxon>
        <taxon>Pseudomonadaceae</taxon>
        <taxon>Entomomonas</taxon>
    </lineage>
</organism>
<dbReference type="Gene3D" id="2.10.109.10">
    <property type="entry name" value="Umud Fragment, subunit A"/>
    <property type="match status" value="1"/>
</dbReference>
<dbReference type="RefSeq" id="WP_127164850.1">
    <property type="nucleotide sequence ID" value="NZ_CP029822.1"/>
</dbReference>
<feature type="domain" description="Peptidase S26" evidence="10">
    <location>
        <begin position="62"/>
        <end position="309"/>
    </location>
</feature>
<keyword evidence="8" id="KW-0812">Transmembrane</keyword>
<evidence type="ECO:0000256" key="7">
    <source>
        <dbReference type="PIRSR" id="PIRSR600223-1"/>
    </source>
</evidence>
<feature type="transmembrane region" description="Helical" evidence="8">
    <location>
        <begin position="6"/>
        <end position="29"/>
    </location>
</feature>
<comment type="similarity">
    <text evidence="2 9">Belongs to the peptidase S26 family.</text>
</comment>
<proteinExistence type="inferred from homology"/>
<keyword evidence="6 8" id="KW-0378">Hydrolase</keyword>
<dbReference type="PROSITE" id="PS00761">
    <property type="entry name" value="SPASE_I_3"/>
    <property type="match status" value="1"/>
</dbReference>
<dbReference type="InterPro" id="IPR019757">
    <property type="entry name" value="Pept_S26A_signal_pept_1_Lys-AS"/>
</dbReference>
<evidence type="ECO:0000256" key="5">
    <source>
        <dbReference type="ARBA" id="ARBA00022670"/>
    </source>
</evidence>
<dbReference type="PANTHER" id="PTHR43390">
    <property type="entry name" value="SIGNAL PEPTIDASE I"/>
    <property type="match status" value="1"/>
</dbReference>
<comment type="subcellular location">
    <subcellularLocation>
        <location evidence="9">Membrane</location>
        <topology evidence="9">Multi-pass membrane protein</topology>
    </subcellularLocation>
</comment>
<evidence type="ECO:0000256" key="6">
    <source>
        <dbReference type="ARBA" id="ARBA00022801"/>
    </source>
</evidence>
<evidence type="ECO:0000256" key="2">
    <source>
        <dbReference type="ARBA" id="ARBA00009370"/>
    </source>
</evidence>
<dbReference type="AlphaFoldDB" id="A0A3Q9JN05"/>